<evidence type="ECO:0000313" key="2">
    <source>
        <dbReference type="Proteomes" id="UP000590811"/>
    </source>
</evidence>
<gene>
    <name evidence="1" type="ORF">FHW14_002566</name>
</gene>
<evidence type="ECO:0000313" key="1">
    <source>
        <dbReference type="EMBL" id="MBB2987383.1"/>
    </source>
</evidence>
<accession>A0A839PWD0</accession>
<organism evidence="1 2">
    <name type="scientific">Terracoccus luteus</name>
    <dbReference type="NCBI Taxonomy" id="53356"/>
    <lineage>
        <taxon>Bacteria</taxon>
        <taxon>Bacillati</taxon>
        <taxon>Actinomycetota</taxon>
        <taxon>Actinomycetes</taxon>
        <taxon>Micrococcales</taxon>
        <taxon>Intrasporangiaceae</taxon>
        <taxon>Terracoccus</taxon>
    </lineage>
</organism>
<sequence>MTDRAADAGQPPAAARWAAAVARSADGLARSVATARAGGASDAQIAEALRATGPAFERWLDRQPAVAASTATTDAWALGWATVVLRLVPARRYAEGSLARWVVDWVVPALVADVRDLSPSVVGDLVESATRLWGHADLTAWARGLEAGLRAWPTDTSLTDDRLRALGAVAAWRAGHVRLRAAASQAAEALPDVVLTATLQVDAEVRETLRRNATHPVWWPDGGGDRRIGAFRAFGGAWTAPPVVVGGDGLRWDVRAGGDAFTVVADAFGDTVLPAGPAGDVDPAPAPEPWWSRHGEDVTGAARAAGAVLVSTRWSHRLTLRPDEDAGGEVGG</sequence>
<dbReference type="Proteomes" id="UP000590811">
    <property type="component" value="Unassembled WGS sequence"/>
</dbReference>
<protein>
    <submittedName>
        <fullName evidence="1">Uncharacterized protein</fullName>
    </submittedName>
</protein>
<dbReference type="AlphaFoldDB" id="A0A839PWD0"/>
<proteinExistence type="predicted"/>
<comment type="caution">
    <text evidence="1">The sequence shown here is derived from an EMBL/GenBank/DDBJ whole genome shotgun (WGS) entry which is preliminary data.</text>
</comment>
<dbReference type="RefSeq" id="WP_184510559.1">
    <property type="nucleotide sequence ID" value="NZ_JACHVT010000005.1"/>
</dbReference>
<dbReference type="EMBL" id="JACHVT010000005">
    <property type="protein sequence ID" value="MBB2987383.1"/>
    <property type="molecule type" value="Genomic_DNA"/>
</dbReference>
<reference evidence="1 2" key="1">
    <citation type="submission" date="2020-08" db="EMBL/GenBank/DDBJ databases">
        <title>Genomic Encyclopedia of Type Strains, Phase IV (KMG-V): Genome sequencing to study the core and pangenomes of soil and plant-associated prokaryotes.</title>
        <authorList>
            <person name="Whitman W."/>
        </authorList>
    </citation>
    <scope>NUCLEOTIDE SEQUENCE [LARGE SCALE GENOMIC DNA]</scope>
    <source>
        <strain evidence="1 2">B3ACCR2</strain>
    </source>
</reference>
<name>A0A839PWD0_9MICO</name>